<evidence type="ECO:0000313" key="1">
    <source>
        <dbReference type="EMBL" id="KAJ7999881.1"/>
    </source>
</evidence>
<gene>
    <name evidence="1" type="ORF">DPEC_G00199000</name>
</gene>
<proteinExistence type="predicted"/>
<accession>A0ACC2G8D6</accession>
<sequence>MGVTYGKKDIRNKVDCSPASAYAGLLSNHNGEDQHPGQMAEDQEEPLVGQGQGSEDQEEPLEGSGQMAEDQKEQLDGQDEKSNDLIIQPKKLLNPIRISRSHRELHRELRMTHNRNLCAAGKPELQRVLEQRNWKQEMKQRREAEEKSRSPLQQEVIKRSLRLEEVGRWRTYSHLQQ</sequence>
<dbReference type="EMBL" id="CM055743">
    <property type="protein sequence ID" value="KAJ7999881.1"/>
    <property type="molecule type" value="Genomic_DNA"/>
</dbReference>
<protein>
    <submittedName>
        <fullName evidence="1">Uncharacterized protein</fullName>
    </submittedName>
</protein>
<comment type="caution">
    <text evidence="1">The sequence shown here is derived from an EMBL/GenBank/DDBJ whole genome shotgun (WGS) entry which is preliminary data.</text>
</comment>
<keyword evidence="2" id="KW-1185">Reference proteome</keyword>
<dbReference type="Proteomes" id="UP001157502">
    <property type="component" value="Chromosome 16"/>
</dbReference>
<evidence type="ECO:0000313" key="2">
    <source>
        <dbReference type="Proteomes" id="UP001157502"/>
    </source>
</evidence>
<reference evidence="1" key="1">
    <citation type="submission" date="2021-05" db="EMBL/GenBank/DDBJ databases">
        <authorList>
            <person name="Pan Q."/>
            <person name="Jouanno E."/>
            <person name="Zahm M."/>
            <person name="Klopp C."/>
            <person name="Cabau C."/>
            <person name="Louis A."/>
            <person name="Berthelot C."/>
            <person name="Parey E."/>
            <person name="Roest Crollius H."/>
            <person name="Montfort J."/>
            <person name="Robinson-Rechavi M."/>
            <person name="Bouchez O."/>
            <person name="Lampietro C."/>
            <person name="Lopez Roques C."/>
            <person name="Donnadieu C."/>
            <person name="Postlethwait J."/>
            <person name="Bobe J."/>
            <person name="Dillon D."/>
            <person name="Chandos A."/>
            <person name="von Hippel F."/>
            <person name="Guiguen Y."/>
        </authorList>
    </citation>
    <scope>NUCLEOTIDE SEQUENCE</scope>
    <source>
        <strain evidence="1">YG-Jan2019</strain>
    </source>
</reference>
<name>A0ACC2G8D6_DALPE</name>
<organism evidence="1 2">
    <name type="scientific">Dallia pectoralis</name>
    <name type="common">Alaska blackfish</name>
    <dbReference type="NCBI Taxonomy" id="75939"/>
    <lineage>
        <taxon>Eukaryota</taxon>
        <taxon>Metazoa</taxon>
        <taxon>Chordata</taxon>
        <taxon>Craniata</taxon>
        <taxon>Vertebrata</taxon>
        <taxon>Euteleostomi</taxon>
        <taxon>Actinopterygii</taxon>
        <taxon>Neopterygii</taxon>
        <taxon>Teleostei</taxon>
        <taxon>Protacanthopterygii</taxon>
        <taxon>Esociformes</taxon>
        <taxon>Umbridae</taxon>
        <taxon>Dallia</taxon>
    </lineage>
</organism>